<accession>A0ABR2YLE9</accession>
<dbReference type="Gene3D" id="3.40.50.1820">
    <property type="entry name" value="alpha/beta hydrolase"/>
    <property type="match status" value="1"/>
</dbReference>
<evidence type="ECO:0000313" key="10">
    <source>
        <dbReference type="Proteomes" id="UP001491310"/>
    </source>
</evidence>
<comment type="similarity">
    <text evidence="2 6">Belongs to the peptidase S9A family.</text>
</comment>
<gene>
    <name evidence="9" type="ORF">WJX75_006286</name>
</gene>
<feature type="domain" description="Peptidase S9A N-terminal" evidence="8">
    <location>
        <begin position="59"/>
        <end position="494"/>
    </location>
</feature>
<dbReference type="Proteomes" id="UP001491310">
    <property type="component" value="Unassembled WGS sequence"/>
</dbReference>
<dbReference type="InterPro" id="IPR029058">
    <property type="entry name" value="AB_hydrolase_fold"/>
</dbReference>
<keyword evidence="5 6" id="KW-0720">Serine protease</keyword>
<dbReference type="InterPro" id="IPR001375">
    <property type="entry name" value="Peptidase_S9_cat"/>
</dbReference>
<dbReference type="SUPFAM" id="SSF50993">
    <property type="entry name" value="Peptidase/esterase 'gauge' domain"/>
    <property type="match status" value="1"/>
</dbReference>
<dbReference type="InterPro" id="IPR051167">
    <property type="entry name" value="Prolyl_oligopep/macrocyclase"/>
</dbReference>
<dbReference type="PANTHER" id="PTHR42881">
    <property type="entry name" value="PROLYL ENDOPEPTIDASE"/>
    <property type="match status" value="1"/>
</dbReference>
<dbReference type="InterPro" id="IPR023302">
    <property type="entry name" value="Pept_S9A_N"/>
</dbReference>
<organism evidence="9 10">
    <name type="scientific">Coccomyxa subellipsoidea</name>
    <dbReference type="NCBI Taxonomy" id="248742"/>
    <lineage>
        <taxon>Eukaryota</taxon>
        <taxon>Viridiplantae</taxon>
        <taxon>Chlorophyta</taxon>
        <taxon>core chlorophytes</taxon>
        <taxon>Trebouxiophyceae</taxon>
        <taxon>Trebouxiophyceae incertae sedis</taxon>
        <taxon>Coccomyxaceae</taxon>
        <taxon>Coccomyxa</taxon>
    </lineage>
</organism>
<proteinExistence type="inferred from homology"/>
<comment type="catalytic activity">
    <reaction evidence="1">
        <text>Hydrolysis of Pro-|-Xaa &gt;&gt; Ala-|-Xaa in oligopeptides.</text>
        <dbReference type="EC" id="3.4.21.26"/>
    </reaction>
</comment>
<dbReference type="Pfam" id="PF02897">
    <property type="entry name" value="Peptidase_S9_N"/>
    <property type="match status" value="1"/>
</dbReference>
<dbReference type="Gene3D" id="2.130.10.120">
    <property type="entry name" value="Prolyl oligopeptidase, N-terminal domain"/>
    <property type="match status" value="1"/>
</dbReference>
<name>A0ABR2YLE9_9CHLO</name>
<comment type="caution">
    <text evidence="9">The sequence shown here is derived from an EMBL/GenBank/DDBJ whole genome shotgun (WGS) entry which is preliminary data.</text>
</comment>
<protein>
    <recommendedName>
        <fullName evidence="6">Prolyl endopeptidase</fullName>
        <ecNumber evidence="6">3.4.21.-</ecNumber>
    </recommendedName>
</protein>
<evidence type="ECO:0000256" key="2">
    <source>
        <dbReference type="ARBA" id="ARBA00005228"/>
    </source>
</evidence>
<evidence type="ECO:0000256" key="3">
    <source>
        <dbReference type="ARBA" id="ARBA00022670"/>
    </source>
</evidence>
<dbReference type="EMBL" id="JALJOT010000009">
    <property type="protein sequence ID" value="KAK9907574.1"/>
    <property type="molecule type" value="Genomic_DNA"/>
</dbReference>
<evidence type="ECO:0000256" key="6">
    <source>
        <dbReference type="RuleBase" id="RU368024"/>
    </source>
</evidence>
<feature type="domain" description="Peptidase S9 prolyl oligopeptidase catalytic" evidence="7">
    <location>
        <begin position="560"/>
        <end position="783"/>
    </location>
</feature>
<evidence type="ECO:0000313" key="9">
    <source>
        <dbReference type="EMBL" id="KAK9907574.1"/>
    </source>
</evidence>
<dbReference type="SUPFAM" id="SSF53474">
    <property type="entry name" value="alpha/beta-Hydrolases"/>
    <property type="match status" value="1"/>
</dbReference>
<dbReference type="EC" id="3.4.21.-" evidence="6"/>
<reference evidence="9 10" key="1">
    <citation type="journal article" date="2024" name="Nat. Commun.">
        <title>Phylogenomics reveals the evolutionary origins of lichenization in chlorophyte algae.</title>
        <authorList>
            <person name="Puginier C."/>
            <person name="Libourel C."/>
            <person name="Otte J."/>
            <person name="Skaloud P."/>
            <person name="Haon M."/>
            <person name="Grisel S."/>
            <person name="Petersen M."/>
            <person name="Berrin J.G."/>
            <person name="Delaux P.M."/>
            <person name="Dal Grande F."/>
            <person name="Keller J."/>
        </authorList>
    </citation>
    <scope>NUCLEOTIDE SEQUENCE [LARGE SCALE GENOMIC DNA]</scope>
    <source>
        <strain evidence="9 10">SAG 216-7</strain>
    </source>
</reference>
<dbReference type="PRINTS" id="PR00862">
    <property type="entry name" value="PROLIGOPTASE"/>
</dbReference>
<dbReference type="Pfam" id="PF00326">
    <property type="entry name" value="Peptidase_S9"/>
    <property type="match status" value="1"/>
</dbReference>
<keyword evidence="4 6" id="KW-0378">Hydrolase</keyword>
<dbReference type="PANTHER" id="PTHR42881:SF2">
    <property type="entry name" value="PROLYL ENDOPEPTIDASE"/>
    <property type="match status" value="1"/>
</dbReference>
<evidence type="ECO:0000259" key="8">
    <source>
        <dbReference type="Pfam" id="PF02897"/>
    </source>
</evidence>
<dbReference type="InterPro" id="IPR002470">
    <property type="entry name" value="Peptidase_S9A"/>
</dbReference>
<keyword evidence="10" id="KW-1185">Reference proteome</keyword>
<evidence type="ECO:0000256" key="5">
    <source>
        <dbReference type="ARBA" id="ARBA00022825"/>
    </source>
</evidence>
<evidence type="ECO:0000256" key="4">
    <source>
        <dbReference type="ARBA" id="ARBA00022801"/>
    </source>
</evidence>
<sequence length="789" mass="87823">MGYIVFRLGRRPAVREYLCRTKRAVLPYVQYGKKRFTTPPTALKGAPQGNITVHPLEYPDVRRGDTVETLHGVQIADPYRWLEDPDSPETVAFVEAQNNLTDGILKKCASRDKFKELLTRLYNYPRFSCPFKRGSRYYYTHNSGLQAQNVIYTQAHLQGDPKVFLDPNQFSADGTVALDSFTFSEDGSLVAYSTGSGGSDWRKIEVMRVNEATGEGKKLDDVLEFVKFSSITWTHDNKGFFYNRYKPPTKSAELGTETDTNVDQQLWFHVVGTPQADDKFIYAVPEHPDWFISAEVTDDGRYLLLSLSAGCEPTNRLYYLDLSALPRNVSTGALDLTLYDRSAPVGVRPLPLTKLVDDFAAQWEYVANEGTTFTFKTNLSAPRYRLVRTNLTAPGKPHTWPDVIPQHEKDLLQWASALKGDILAVCWLHDVASVLQLRSLATGGLVKSIPLPGLGSVRSFSGRRSQSEMFYSYSDFTDPGSIYRLDTAAAQLEPELFRKTELNVKEDLTQLETKQVFVESKDGTKVPMFIVGRKGLQMNGCNPTLLYGYGGFNISLEPGFSVTRLCWMLAYGGVYAVANLRGGGEYGIRWREAGSLHNKQNVFDDFIATAEYLIDAGYTTPAKLVTQGGSNGGLLVAACANQRPDLYGAVIGQVGVMDMLRFHKFTIGHAWVSDYGSPDNSRDFPYLLAYSPLHNVRMPREVPRQYPAMLLTTGDHDDRVVPLHTHKLLATLQHCAATDEGSAQQNPILARVEVRAGHGAGKPTEKIIEEAADIYAFAAEVIGAEWTGN</sequence>
<keyword evidence="3 6" id="KW-0645">Protease</keyword>
<evidence type="ECO:0000259" key="7">
    <source>
        <dbReference type="Pfam" id="PF00326"/>
    </source>
</evidence>
<evidence type="ECO:0000256" key="1">
    <source>
        <dbReference type="ARBA" id="ARBA00001070"/>
    </source>
</evidence>